<dbReference type="GO" id="GO:0005737">
    <property type="term" value="C:cytoplasm"/>
    <property type="evidence" value="ECO:0007669"/>
    <property type="project" value="UniProtKB-SubCell"/>
</dbReference>
<sequence>LNEMIDDIETFTASHELASQQPLVRKYFSIIQKVTSELDEEWAEEFSRTETDFQRVCFLLKAIQSSNGNAHGVEVLGLDAAKEECTQKNGKSDEISAKYLAYNSYAKAIDDTDMDLYTLTMAVFYAASPKQKALTYALRCLKLQRLGIFDGSIEDAQSALELPCPEHIVGFVHLALAESFLVKENVALAKQHFESAKDFFIKNSDAGKAERATRGIMRCNQKNVLGNAFLEKPKRLWKCIRPKPLAAKVTENKEDSEMNKEDSKYECQFISSPTGLVRLKNAGPSGGWTLKLTQDVSPGGDFLIVEKPFAISLATSRTNYCYFCFKRCHNLKPCDGCPHAGFCSIECVESAKKKRDKVEEGNWHFFDCQGLMPYVCLNQSNNWQGEIESIHAAFCCLAKVPPECLLDYICSTGQYEGGSGHQAFVGSKRVREMPLKVYDPFDYSSIAWLSTCSDSRNSEELWQQTVAAVFLTYCLHLGGYPMMWFDETDLFFSDPSPSNRVERIPASWLAACMLFHIQLVGVNSFEFGELFIPTTVERRSFGCCTYPTISLINHSCAPLAGVTCADKGTLIVYALQSISAGSEISISYGPSILNNTRQYRQDFFKNGYFFDCKCDACSNNWDEKILQLERIKCPDCSCVFAENNEYCPDCKSKLGKEIFNLLRDEEIPRLERVLKKNKWTLKDLLRARECIKKAESIMQLPSPTLIDAQVMHEVLLNLIYGSPVFEPWRK</sequence>
<evidence type="ECO:0000256" key="1">
    <source>
        <dbReference type="ARBA" id="ARBA00004123"/>
    </source>
</evidence>
<evidence type="ECO:0000256" key="5">
    <source>
        <dbReference type="ARBA" id="ARBA00022679"/>
    </source>
</evidence>
<dbReference type="Pfam" id="PF00856">
    <property type="entry name" value="SET"/>
    <property type="match status" value="1"/>
</dbReference>
<reference evidence="10" key="1">
    <citation type="submission" date="2017-02" db="UniProtKB">
        <authorList>
            <consortium name="WormBaseParasite"/>
        </authorList>
    </citation>
    <scope>IDENTIFICATION</scope>
</reference>
<comment type="catalytic activity">
    <reaction evidence="8">
        <text>L-lysyl-[protein] + S-adenosyl-L-methionine = N(6)-methyl-L-lysyl-[protein] + S-adenosyl-L-homocysteine + H(+)</text>
        <dbReference type="Rhea" id="RHEA:51736"/>
        <dbReference type="Rhea" id="RHEA-COMP:9752"/>
        <dbReference type="Rhea" id="RHEA-COMP:13053"/>
        <dbReference type="ChEBI" id="CHEBI:15378"/>
        <dbReference type="ChEBI" id="CHEBI:29969"/>
        <dbReference type="ChEBI" id="CHEBI:57856"/>
        <dbReference type="ChEBI" id="CHEBI:59789"/>
        <dbReference type="ChEBI" id="CHEBI:61929"/>
    </reaction>
</comment>
<keyword evidence="6" id="KW-0949">S-adenosyl-L-methionine</keyword>
<keyword evidence="7" id="KW-0539">Nucleus</keyword>
<dbReference type="PANTHER" id="PTHR46165">
    <property type="entry name" value="SET AND MYND DOMAIN-CONTAINING PROTEIN 4"/>
    <property type="match status" value="1"/>
</dbReference>
<evidence type="ECO:0000256" key="8">
    <source>
        <dbReference type="ARBA" id="ARBA00048985"/>
    </source>
</evidence>
<dbReference type="Gene3D" id="1.25.40.10">
    <property type="entry name" value="Tetratricopeptide repeat domain"/>
    <property type="match status" value="1"/>
</dbReference>
<evidence type="ECO:0000256" key="4">
    <source>
        <dbReference type="ARBA" id="ARBA00022603"/>
    </source>
</evidence>
<accession>A0A0R3S8H3</accession>
<evidence type="ECO:0000259" key="9">
    <source>
        <dbReference type="PROSITE" id="PS50280"/>
    </source>
</evidence>
<dbReference type="SUPFAM" id="SSF82199">
    <property type="entry name" value="SET domain"/>
    <property type="match status" value="1"/>
</dbReference>
<dbReference type="GO" id="GO:0032259">
    <property type="term" value="P:methylation"/>
    <property type="evidence" value="ECO:0007669"/>
    <property type="project" value="UniProtKB-KW"/>
</dbReference>
<name>A0A0R3S8H3_HYMDI</name>
<keyword evidence="4" id="KW-0489">Methyltransferase</keyword>
<evidence type="ECO:0000256" key="6">
    <source>
        <dbReference type="ARBA" id="ARBA00022691"/>
    </source>
</evidence>
<dbReference type="InterPro" id="IPR046341">
    <property type="entry name" value="SET_dom_sf"/>
</dbReference>
<dbReference type="InterPro" id="IPR044421">
    <property type="entry name" value="SMYD4_SET"/>
</dbReference>
<dbReference type="PANTHER" id="PTHR46165:SF2">
    <property type="entry name" value="SET AND MYND DOMAIN-CONTAINING PROTEIN 4"/>
    <property type="match status" value="1"/>
</dbReference>
<dbReference type="GO" id="GO:0042826">
    <property type="term" value="F:histone deacetylase binding"/>
    <property type="evidence" value="ECO:0007669"/>
    <property type="project" value="TreeGrafter"/>
</dbReference>
<protein>
    <submittedName>
        <fullName evidence="10">SET domain-containing protein</fullName>
    </submittedName>
</protein>
<keyword evidence="5" id="KW-0808">Transferase</keyword>
<dbReference type="PROSITE" id="PS50280">
    <property type="entry name" value="SET"/>
    <property type="match status" value="1"/>
</dbReference>
<evidence type="ECO:0000256" key="2">
    <source>
        <dbReference type="ARBA" id="ARBA00004496"/>
    </source>
</evidence>
<comment type="subcellular location">
    <subcellularLocation>
        <location evidence="2">Cytoplasm</location>
    </subcellularLocation>
    <subcellularLocation>
        <location evidence="1">Nucleus</location>
    </subcellularLocation>
</comment>
<dbReference type="GO" id="GO:0008168">
    <property type="term" value="F:methyltransferase activity"/>
    <property type="evidence" value="ECO:0007669"/>
    <property type="project" value="UniProtKB-KW"/>
</dbReference>
<dbReference type="Gene3D" id="2.170.270.10">
    <property type="entry name" value="SET domain"/>
    <property type="match status" value="1"/>
</dbReference>
<proteinExistence type="predicted"/>
<dbReference type="InterPro" id="IPR001214">
    <property type="entry name" value="SET_dom"/>
</dbReference>
<evidence type="ECO:0000256" key="7">
    <source>
        <dbReference type="ARBA" id="ARBA00023242"/>
    </source>
</evidence>
<dbReference type="STRING" id="6216.A0A0R3S8H3"/>
<keyword evidence="3" id="KW-0963">Cytoplasm</keyword>
<evidence type="ECO:0000256" key="3">
    <source>
        <dbReference type="ARBA" id="ARBA00022490"/>
    </source>
</evidence>
<feature type="domain" description="SET" evidence="9">
    <location>
        <begin position="265"/>
        <end position="589"/>
    </location>
</feature>
<dbReference type="GO" id="GO:0005634">
    <property type="term" value="C:nucleus"/>
    <property type="evidence" value="ECO:0007669"/>
    <property type="project" value="UniProtKB-SubCell"/>
</dbReference>
<dbReference type="AlphaFoldDB" id="A0A0R3S8H3"/>
<dbReference type="CDD" id="cd10536">
    <property type="entry name" value="SET_SMYD4"/>
    <property type="match status" value="1"/>
</dbReference>
<evidence type="ECO:0000313" key="10">
    <source>
        <dbReference type="WBParaSite" id="HDID_0000044401-mRNA-1"/>
    </source>
</evidence>
<organism evidence="10">
    <name type="scientific">Hymenolepis diminuta</name>
    <name type="common">Rat tapeworm</name>
    <dbReference type="NCBI Taxonomy" id="6216"/>
    <lineage>
        <taxon>Eukaryota</taxon>
        <taxon>Metazoa</taxon>
        <taxon>Spiralia</taxon>
        <taxon>Lophotrochozoa</taxon>
        <taxon>Platyhelminthes</taxon>
        <taxon>Cestoda</taxon>
        <taxon>Eucestoda</taxon>
        <taxon>Cyclophyllidea</taxon>
        <taxon>Hymenolepididae</taxon>
        <taxon>Hymenolepis</taxon>
    </lineage>
</organism>
<dbReference type="InterPro" id="IPR011990">
    <property type="entry name" value="TPR-like_helical_dom_sf"/>
</dbReference>
<dbReference type="InterPro" id="IPR052097">
    <property type="entry name" value="SET-MYND_domain_protein"/>
</dbReference>
<dbReference type="WBParaSite" id="HDID_0000044401-mRNA-1">
    <property type="protein sequence ID" value="HDID_0000044401-mRNA-1"/>
    <property type="gene ID" value="HDID_0000044401"/>
</dbReference>